<evidence type="ECO:0000313" key="2">
    <source>
        <dbReference type="Proteomes" id="UP000315295"/>
    </source>
</evidence>
<dbReference type="EMBL" id="VIEB01004338">
    <property type="protein sequence ID" value="TQD69234.1"/>
    <property type="molecule type" value="Genomic_DNA"/>
</dbReference>
<keyword evidence="2" id="KW-1185">Reference proteome</keyword>
<name>A0A540K4T1_MALBA</name>
<organism evidence="1 2">
    <name type="scientific">Malus baccata</name>
    <name type="common">Siberian crab apple</name>
    <name type="synonym">Pyrus baccata</name>
    <dbReference type="NCBI Taxonomy" id="106549"/>
    <lineage>
        <taxon>Eukaryota</taxon>
        <taxon>Viridiplantae</taxon>
        <taxon>Streptophyta</taxon>
        <taxon>Embryophyta</taxon>
        <taxon>Tracheophyta</taxon>
        <taxon>Spermatophyta</taxon>
        <taxon>Magnoliopsida</taxon>
        <taxon>eudicotyledons</taxon>
        <taxon>Gunneridae</taxon>
        <taxon>Pentapetalae</taxon>
        <taxon>rosids</taxon>
        <taxon>fabids</taxon>
        <taxon>Rosales</taxon>
        <taxon>Rosaceae</taxon>
        <taxon>Amygdaloideae</taxon>
        <taxon>Maleae</taxon>
        <taxon>Malus</taxon>
    </lineage>
</organism>
<proteinExistence type="predicted"/>
<accession>A0A540K4T1</accession>
<dbReference type="AlphaFoldDB" id="A0A540K4T1"/>
<gene>
    <name evidence="1" type="ORF">C1H46_045233</name>
</gene>
<sequence>MYTARFSKIMFASYTSFSPLQILCTFSSPIIHLVNQLGSSANNLHDAGMLPRSLPIWSYSLRAASISTSTSASSTMLIVPI</sequence>
<protein>
    <submittedName>
        <fullName evidence="1">Uncharacterized protein</fullName>
    </submittedName>
</protein>
<dbReference type="Proteomes" id="UP000315295">
    <property type="component" value="Unassembled WGS sequence"/>
</dbReference>
<comment type="caution">
    <text evidence="1">The sequence shown here is derived from an EMBL/GenBank/DDBJ whole genome shotgun (WGS) entry which is preliminary data.</text>
</comment>
<evidence type="ECO:0000313" key="1">
    <source>
        <dbReference type="EMBL" id="TQD69234.1"/>
    </source>
</evidence>
<reference evidence="1 2" key="1">
    <citation type="journal article" date="2019" name="G3 (Bethesda)">
        <title>Sequencing of a Wild Apple (Malus baccata) Genome Unravels the Differences Between Cultivated and Wild Apple Species Regarding Disease Resistance and Cold Tolerance.</title>
        <authorList>
            <person name="Chen X."/>
        </authorList>
    </citation>
    <scope>NUCLEOTIDE SEQUENCE [LARGE SCALE GENOMIC DNA]</scope>
    <source>
        <strain evidence="2">cv. Shandingzi</strain>
        <tissue evidence="1">Leaves</tissue>
    </source>
</reference>